<dbReference type="Proteomes" id="UP000177958">
    <property type="component" value="Unassembled WGS sequence"/>
</dbReference>
<evidence type="ECO:0000313" key="2">
    <source>
        <dbReference type="EMBL" id="OGG57727.1"/>
    </source>
</evidence>
<reference evidence="2 3" key="1">
    <citation type="journal article" date="2016" name="Nat. Commun.">
        <title>Thousands of microbial genomes shed light on interconnected biogeochemical processes in an aquifer system.</title>
        <authorList>
            <person name="Anantharaman K."/>
            <person name="Brown C.T."/>
            <person name="Hug L.A."/>
            <person name="Sharon I."/>
            <person name="Castelle C.J."/>
            <person name="Probst A.J."/>
            <person name="Thomas B.C."/>
            <person name="Singh A."/>
            <person name="Wilkins M.J."/>
            <person name="Karaoz U."/>
            <person name="Brodie E.L."/>
            <person name="Williams K.H."/>
            <person name="Hubbard S.S."/>
            <person name="Banfield J.F."/>
        </authorList>
    </citation>
    <scope>NUCLEOTIDE SEQUENCE [LARGE SCALE GENOMIC DNA]</scope>
</reference>
<keyword evidence="1" id="KW-0812">Transmembrane</keyword>
<sequence>MRQNSWLIGVLALVLLVGGSVWYMNRTSVAPSVEEGNVLYTNPTYNISFQYPDRYELREREVGTQERYHYSVTLIDKEAFPEIPQNGEGPPVIAVDVFQNDLDTLLIEQWVHGTNDSNFKLSPDDALTSTTVAGAPALSYTWDGLYRGKSVVLSHRDSIIVLSVQWLTEEDAIIKDFADLLTSLELN</sequence>
<dbReference type="EMBL" id="MFKX01000014">
    <property type="protein sequence ID" value="OGG57727.1"/>
    <property type="molecule type" value="Genomic_DNA"/>
</dbReference>
<evidence type="ECO:0008006" key="4">
    <source>
        <dbReference type="Google" id="ProtNLM"/>
    </source>
</evidence>
<name>A0A1F6D8T1_9BACT</name>
<keyword evidence="1" id="KW-1133">Transmembrane helix</keyword>
<keyword evidence="1" id="KW-0472">Membrane</keyword>
<dbReference type="AlphaFoldDB" id="A0A1F6D8T1"/>
<protein>
    <recommendedName>
        <fullName evidence="4">DUF4367 domain-containing protein</fullName>
    </recommendedName>
</protein>
<accession>A0A1F6D8T1</accession>
<feature type="transmembrane region" description="Helical" evidence="1">
    <location>
        <begin position="6"/>
        <end position="24"/>
    </location>
</feature>
<gene>
    <name evidence="2" type="ORF">A2853_02775</name>
</gene>
<organism evidence="2 3">
    <name type="scientific">Candidatus Kaiserbacteria bacterium RIFCSPHIGHO2_01_FULL_55_17</name>
    <dbReference type="NCBI Taxonomy" id="1798484"/>
    <lineage>
        <taxon>Bacteria</taxon>
        <taxon>Candidatus Kaiseribacteriota</taxon>
    </lineage>
</organism>
<evidence type="ECO:0000256" key="1">
    <source>
        <dbReference type="SAM" id="Phobius"/>
    </source>
</evidence>
<evidence type="ECO:0000313" key="3">
    <source>
        <dbReference type="Proteomes" id="UP000177958"/>
    </source>
</evidence>
<proteinExistence type="predicted"/>
<comment type="caution">
    <text evidence="2">The sequence shown here is derived from an EMBL/GenBank/DDBJ whole genome shotgun (WGS) entry which is preliminary data.</text>
</comment>